<protein>
    <submittedName>
        <fullName evidence="8">Sugar phosphate permease</fullName>
    </submittedName>
</protein>
<feature type="transmembrane region" description="Helical" evidence="6">
    <location>
        <begin position="244"/>
        <end position="265"/>
    </location>
</feature>
<keyword evidence="9" id="KW-1185">Reference proteome</keyword>
<keyword evidence="5 6" id="KW-0472">Membrane</keyword>
<evidence type="ECO:0000313" key="8">
    <source>
        <dbReference type="EMBL" id="MBM7658201.1"/>
    </source>
</evidence>
<comment type="caution">
    <text evidence="8">The sequence shown here is derived from an EMBL/GenBank/DDBJ whole genome shotgun (WGS) entry which is preliminary data.</text>
</comment>
<organism evidence="8 9">
    <name type="scientific">Sporolactobacillus spathodeae</name>
    <dbReference type="NCBI Taxonomy" id="1465502"/>
    <lineage>
        <taxon>Bacteria</taxon>
        <taxon>Bacillati</taxon>
        <taxon>Bacillota</taxon>
        <taxon>Bacilli</taxon>
        <taxon>Bacillales</taxon>
        <taxon>Sporolactobacillaceae</taxon>
        <taxon>Sporolactobacillus</taxon>
    </lineage>
</organism>
<evidence type="ECO:0000256" key="3">
    <source>
        <dbReference type="ARBA" id="ARBA00022692"/>
    </source>
</evidence>
<name>A0ABS2Q969_9BACL</name>
<dbReference type="PANTHER" id="PTHR11662:SF399">
    <property type="entry name" value="FI19708P1-RELATED"/>
    <property type="match status" value="1"/>
</dbReference>
<dbReference type="InterPro" id="IPR020846">
    <property type="entry name" value="MFS_dom"/>
</dbReference>
<gene>
    <name evidence="8" type="ORF">JOC27_001654</name>
</gene>
<dbReference type="PROSITE" id="PS50850">
    <property type="entry name" value="MFS"/>
    <property type="match status" value="1"/>
</dbReference>
<dbReference type="EMBL" id="JAFBEV010000013">
    <property type="protein sequence ID" value="MBM7658201.1"/>
    <property type="molecule type" value="Genomic_DNA"/>
</dbReference>
<dbReference type="InterPro" id="IPR036259">
    <property type="entry name" value="MFS_trans_sf"/>
</dbReference>
<dbReference type="InterPro" id="IPR011701">
    <property type="entry name" value="MFS"/>
</dbReference>
<evidence type="ECO:0000313" key="9">
    <source>
        <dbReference type="Proteomes" id="UP000823201"/>
    </source>
</evidence>
<sequence>MAKNENAGLSLNSHLKPVHTMQFRWWFAVALWLLLLISYIDRTNISIAAPFMVSHGIVTAAALALGNSLFLIMYGVSNIFGGYLSDKYGAQKIALVALIWWSLMTLFTGFIWSSLSLIFSRILLGLGEGMHWPLNSKWVKTWFPAHERARANMFWNFGLSMGPIITGPLVTWMILSSGSWRTPFVVFSLVGLIIMVPLVIVVAKNRPEESRFVSRQELAYIQSDKAQDVAESVKISNVLKKSDFWLLLLNWSGMATIFYGILFWLPTYLIEVRHISVKMTGVWYMMPYILMTLCIIATSFLSDKLMKRAIFAAVGTLVAGLGLFIGTHVSNIVLAMTLISISSAMNGVILPTIWSSLQRMFPSKKVGAGAGLLNGLENIISAIGTFILGVSFNFGFTYLIAFSVVGGLCGFVLAKKGY</sequence>
<evidence type="ECO:0000256" key="2">
    <source>
        <dbReference type="ARBA" id="ARBA00022448"/>
    </source>
</evidence>
<comment type="subcellular location">
    <subcellularLocation>
        <location evidence="1">Cell membrane</location>
        <topology evidence="1">Multi-pass membrane protein</topology>
    </subcellularLocation>
</comment>
<feature type="transmembrane region" description="Helical" evidence="6">
    <location>
        <begin position="181"/>
        <end position="203"/>
    </location>
</feature>
<dbReference type="SUPFAM" id="SSF103473">
    <property type="entry name" value="MFS general substrate transporter"/>
    <property type="match status" value="1"/>
</dbReference>
<keyword evidence="4 6" id="KW-1133">Transmembrane helix</keyword>
<feature type="transmembrane region" description="Helical" evidence="6">
    <location>
        <begin position="366"/>
        <end position="390"/>
    </location>
</feature>
<dbReference type="RefSeq" id="WP_205006765.1">
    <property type="nucleotide sequence ID" value="NZ_CBCRXA010000012.1"/>
</dbReference>
<reference evidence="8 9" key="1">
    <citation type="submission" date="2021-01" db="EMBL/GenBank/DDBJ databases">
        <title>Genomic Encyclopedia of Type Strains, Phase IV (KMG-IV): sequencing the most valuable type-strain genomes for metagenomic binning, comparative biology and taxonomic classification.</title>
        <authorList>
            <person name="Goeker M."/>
        </authorList>
    </citation>
    <scope>NUCLEOTIDE SEQUENCE [LARGE SCALE GENOMIC DNA]</scope>
    <source>
        <strain evidence="8 9">DSM 100968</strain>
    </source>
</reference>
<dbReference type="CDD" id="cd17319">
    <property type="entry name" value="MFS_ExuT_GudP_like"/>
    <property type="match status" value="1"/>
</dbReference>
<evidence type="ECO:0000256" key="5">
    <source>
        <dbReference type="ARBA" id="ARBA00023136"/>
    </source>
</evidence>
<feature type="transmembrane region" description="Helical" evidence="6">
    <location>
        <begin position="396"/>
        <end position="414"/>
    </location>
</feature>
<feature type="domain" description="Major facilitator superfamily (MFS) profile" evidence="7">
    <location>
        <begin position="27"/>
        <end position="418"/>
    </location>
</feature>
<proteinExistence type="predicted"/>
<feature type="transmembrane region" description="Helical" evidence="6">
    <location>
        <begin position="93"/>
        <end position="112"/>
    </location>
</feature>
<evidence type="ECO:0000256" key="1">
    <source>
        <dbReference type="ARBA" id="ARBA00004651"/>
    </source>
</evidence>
<feature type="transmembrane region" description="Helical" evidence="6">
    <location>
        <begin position="285"/>
        <end position="302"/>
    </location>
</feature>
<evidence type="ECO:0000256" key="6">
    <source>
        <dbReference type="SAM" id="Phobius"/>
    </source>
</evidence>
<evidence type="ECO:0000256" key="4">
    <source>
        <dbReference type="ARBA" id="ARBA00022989"/>
    </source>
</evidence>
<evidence type="ECO:0000259" key="7">
    <source>
        <dbReference type="PROSITE" id="PS50850"/>
    </source>
</evidence>
<dbReference type="Proteomes" id="UP000823201">
    <property type="component" value="Unassembled WGS sequence"/>
</dbReference>
<dbReference type="Gene3D" id="1.20.1250.20">
    <property type="entry name" value="MFS general substrate transporter like domains"/>
    <property type="match status" value="2"/>
</dbReference>
<feature type="transmembrane region" description="Helical" evidence="6">
    <location>
        <begin position="23"/>
        <end position="40"/>
    </location>
</feature>
<accession>A0ABS2Q969</accession>
<feature type="transmembrane region" description="Helical" evidence="6">
    <location>
        <begin position="154"/>
        <end position="175"/>
    </location>
</feature>
<feature type="transmembrane region" description="Helical" evidence="6">
    <location>
        <begin position="309"/>
        <end position="326"/>
    </location>
</feature>
<keyword evidence="2" id="KW-0813">Transport</keyword>
<feature type="transmembrane region" description="Helical" evidence="6">
    <location>
        <begin position="332"/>
        <end position="354"/>
    </location>
</feature>
<dbReference type="Pfam" id="PF07690">
    <property type="entry name" value="MFS_1"/>
    <property type="match status" value="1"/>
</dbReference>
<dbReference type="InterPro" id="IPR050382">
    <property type="entry name" value="MFS_Na/Anion_cotransporter"/>
</dbReference>
<dbReference type="PANTHER" id="PTHR11662">
    <property type="entry name" value="SOLUTE CARRIER FAMILY 17"/>
    <property type="match status" value="1"/>
</dbReference>
<feature type="transmembrane region" description="Helical" evidence="6">
    <location>
        <begin position="52"/>
        <end position="73"/>
    </location>
</feature>
<keyword evidence="3 6" id="KW-0812">Transmembrane</keyword>